<dbReference type="GO" id="GO:0006351">
    <property type="term" value="P:DNA-templated transcription"/>
    <property type="evidence" value="ECO:0007669"/>
    <property type="project" value="InterPro"/>
</dbReference>
<evidence type="ECO:0000256" key="5">
    <source>
        <dbReference type="ARBA" id="ARBA00022679"/>
    </source>
</evidence>
<feature type="domain" description="DNA-directed RNA polymerase RpoA/D/Rpb3-type" evidence="11">
    <location>
        <begin position="22"/>
        <end position="230"/>
    </location>
</feature>
<dbReference type="InterPro" id="IPR036603">
    <property type="entry name" value="RBP11-like"/>
</dbReference>
<dbReference type="CDD" id="cd06928">
    <property type="entry name" value="RNAP_alpha_NTD"/>
    <property type="match status" value="1"/>
</dbReference>
<dbReference type="GO" id="GO:0003677">
    <property type="term" value="F:DNA binding"/>
    <property type="evidence" value="ECO:0007669"/>
    <property type="project" value="InterPro"/>
</dbReference>
<dbReference type="SUPFAM" id="SSF56553">
    <property type="entry name" value="Insert subdomain of RNA polymerase alpha subunit"/>
    <property type="match status" value="1"/>
</dbReference>
<keyword evidence="6" id="KW-0548">Nucleotidyltransferase</keyword>
<dbReference type="InterPro" id="IPR011263">
    <property type="entry name" value="DNA-dir_RNA_pol_RpoA/D/Rpb3"/>
</dbReference>
<accession>A0A1F7U0A6</accession>
<evidence type="ECO:0000256" key="4">
    <source>
        <dbReference type="ARBA" id="ARBA00022478"/>
    </source>
</evidence>
<evidence type="ECO:0000256" key="7">
    <source>
        <dbReference type="ARBA" id="ARBA00023163"/>
    </source>
</evidence>
<dbReference type="InterPro" id="IPR036643">
    <property type="entry name" value="RNApol_insert_sf"/>
</dbReference>
<evidence type="ECO:0000256" key="6">
    <source>
        <dbReference type="ARBA" id="ARBA00022695"/>
    </source>
</evidence>
<dbReference type="Pfam" id="PF01000">
    <property type="entry name" value="RNA_pol_A_bac"/>
    <property type="match status" value="1"/>
</dbReference>
<keyword evidence="7" id="KW-0804">Transcription</keyword>
<dbReference type="GO" id="GO:0003899">
    <property type="term" value="F:DNA-directed RNA polymerase activity"/>
    <property type="evidence" value="ECO:0007669"/>
    <property type="project" value="UniProtKB-EC"/>
</dbReference>
<dbReference type="InterPro" id="IPR011773">
    <property type="entry name" value="DNA-dir_RpoA"/>
</dbReference>
<comment type="catalytic activity">
    <reaction evidence="10">
        <text>RNA(n) + a ribonucleoside 5'-triphosphate = RNA(n+1) + diphosphate</text>
        <dbReference type="Rhea" id="RHEA:21248"/>
        <dbReference type="Rhea" id="RHEA-COMP:14527"/>
        <dbReference type="Rhea" id="RHEA-COMP:17342"/>
        <dbReference type="ChEBI" id="CHEBI:33019"/>
        <dbReference type="ChEBI" id="CHEBI:61557"/>
        <dbReference type="ChEBI" id="CHEBI:140395"/>
        <dbReference type="EC" id="2.7.7.6"/>
    </reaction>
</comment>
<comment type="caution">
    <text evidence="12">The sequence shown here is derived from an EMBL/GenBank/DDBJ whole genome shotgun (WGS) entry which is preliminary data.</text>
</comment>
<dbReference type="Proteomes" id="UP000177097">
    <property type="component" value="Unassembled WGS sequence"/>
</dbReference>
<proteinExistence type="inferred from homology"/>
<reference evidence="12 13" key="1">
    <citation type="journal article" date="2016" name="Nat. Commun.">
        <title>Thousands of microbial genomes shed light on interconnected biogeochemical processes in an aquifer system.</title>
        <authorList>
            <person name="Anantharaman K."/>
            <person name="Brown C.T."/>
            <person name="Hug L.A."/>
            <person name="Sharon I."/>
            <person name="Castelle C.J."/>
            <person name="Probst A.J."/>
            <person name="Thomas B.C."/>
            <person name="Singh A."/>
            <person name="Wilkins M.J."/>
            <person name="Karaoz U."/>
            <person name="Brodie E.L."/>
            <person name="Williams K.H."/>
            <person name="Hubbard S.S."/>
            <person name="Banfield J.F."/>
        </authorList>
    </citation>
    <scope>NUCLEOTIDE SEQUENCE [LARGE SCALE GENOMIC DNA]</scope>
</reference>
<dbReference type="AlphaFoldDB" id="A0A1F7U0A6"/>
<dbReference type="EC" id="2.7.7.6" evidence="2"/>
<dbReference type="GO" id="GO:0046983">
    <property type="term" value="F:protein dimerization activity"/>
    <property type="evidence" value="ECO:0007669"/>
    <property type="project" value="InterPro"/>
</dbReference>
<evidence type="ECO:0000313" key="13">
    <source>
        <dbReference type="Proteomes" id="UP000177097"/>
    </source>
</evidence>
<evidence type="ECO:0000256" key="1">
    <source>
        <dbReference type="ARBA" id="ARBA00007123"/>
    </source>
</evidence>
<dbReference type="EMBL" id="MGDX01000017">
    <property type="protein sequence ID" value="OGL71107.1"/>
    <property type="molecule type" value="Genomic_DNA"/>
</dbReference>
<dbReference type="SUPFAM" id="SSF55257">
    <property type="entry name" value="RBP11-like subunits of RNA polymerase"/>
    <property type="match status" value="1"/>
</dbReference>
<protein>
    <recommendedName>
        <fullName evidence="3">DNA-directed RNA polymerase subunit alpha</fullName>
        <ecNumber evidence="2">2.7.7.6</ecNumber>
    </recommendedName>
    <alternativeName>
        <fullName evidence="9">RNA polymerase subunit alpha</fullName>
    </alternativeName>
    <alternativeName>
        <fullName evidence="8">Transcriptase subunit alpha</fullName>
    </alternativeName>
</protein>
<sequence length="236" mass="25442">MAIDHIVLPSTVVFEPGAEPHSATLVMEPCFQGYGTTIGNAMRRVLLSSLPGAAITAFKISGATHEFTSIENVLEDVVEIALNLKQVRMRVHSDQPVRLTLSKKGEGVVTAGDFDANADVEMVNPKQPIATVTDAKGLFEIEVIVEKGRGFIPTEDREDEESEMGLIKIDAMFSPVRSVAFRVEPVRIGDITNFDKLIMDIETDGTLSPEEAVAQSASVLIQHIALLGGPSPSDTE</sequence>
<evidence type="ECO:0000313" key="12">
    <source>
        <dbReference type="EMBL" id="OGL71107.1"/>
    </source>
</evidence>
<organism evidence="12 13">
    <name type="scientific">Candidatus Uhrbacteria bacterium RIFCSPHIGHO2_02_FULL_53_13</name>
    <dbReference type="NCBI Taxonomy" id="1802389"/>
    <lineage>
        <taxon>Bacteria</taxon>
        <taxon>Candidatus Uhriibacteriota</taxon>
    </lineage>
</organism>
<evidence type="ECO:0000256" key="9">
    <source>
        <dbReference type="ARBA" id="ARBA00033070"/>
    </source>
</evidence>
<dbReference type="GO" id="GO:0005737">
    <property type="term" value="C:cytoplasm"/>
    <property type="evidence" value="ECO:0007669"/>
    <property type="project" value="UniProtKB-ARBA"/>
</dbReference>
<dbReference type="SMART" id="SM00662">
    <property type="entry name" value="RPOLD"/>
    <property type="match status" value="1"/>
</dbReference>
<dbReference type="NCBIfam" id="TIGR02027">
    <property type="entry name" value="rpoA"/>
    <property type="match status" value="1"/>
</dbReference>
<evidence type="ECO:0000259" key="11">
    <source>
        <dbReference type="SMART" id="SM00662"/>
    </source>
</evidence>
<keyword evidence="4 12" id="KW-0240">DNA-directed RNA polymerase</keyword>
<evidence type="ECO:0000256" key="10">
    <source>
        <dbReference type="ARBA" id="ARBA00048552"/>
    </source>
</evidence>
<dbReference type="Gene3D" id="3.30.1360.10">
    <property type="entry name" value="RNA polymerase, RBP11-like subunit"/>
    <property type="match status" value="1"/>
</dbReference>
<dbReference type="InterPro" id="IPR011262">
    <property type="entry name" value="DNA-dir_RNA_pol_insert"/>
</dbReference>
<dbReference type="FunFam" id="2.170.120.12:FF:000001">
    <property type="entry name" value="DNA-directed RNA polymerase subunit alpha"/>
    <property type="match status" value="1"/>
</dbReference>
<gene>
    <name evidence="12" type="ORF">A3C17_01175</name>
</gene>
<dbReference type="Gene3D" id="2.170.120.12">
    <property type="entry name" value="DNA-directed RNA polymerase, insert domain"/>
    <property type="match status" value="1"/>
</dbReference>
<comment type="similarity">
    <text evidence="1">Belongs to the RNA polymerase alpha chain family.</text>
</comment>
<dbReference type="Pfam" id="PF01193">
    <property type="entry name" value="RNA_pol_L"/>
    <property type="match status" value="1"/>
</dbReference>
<evidence type="ECO:0000256" key="2">
    <source>
        <dbReference type="ARBA" id="ARBA00012418"/>
    </source>
</evidence>
<evidence type="ECO:0000256" key="8">
    <source>
        <dbReference type="ARBA" id="ARBA00032524"/>
    </source>
</evidence>
<keyword evidence="5" id="KW-0808">Transferase</keyword>
<dbReference type="STRING" id="1802389.A3C17_01175"/>
<name>A0A1F7U0A6_9BACT</name>
<dbReference type="GO" id="GO:0000428">
    <property type="term" value="C:DNA-directed RNA polymerase complex"/>
    <property type="evidence" value="ECO:0007669"/>
    <property type="project" value="UniProtKB-KW"/>
</dbReference>
<evidence type="ECO:0000256" key="3">
    <source>
        <dbReference type="ARBA" id="ARBA00015972"/>
    </source>
</evidence>